<sequence>MVIVNWKWRPKGDRVNPYVKYKNDLNLFTLKVNHGGVFTYVYGPKRT</sequence>
<accession>A0A6L2M3S6</accession>
<proteinExistence type="predicted"/>
<organism evidence="1">
    <name type="scientific">Tanacetum cinerariifolium</name>
    <name type="common">Dalmatian daisy</name>
    <name type="synonym">Chrysanthemum cinerariifolium</name>
    <dbReference type="NCBI Taxonomy" id="118510"/>
    <lineage>
        <taxon>Eukaryota</taxon>
        <taxon>Viridiplantae</taxon>
        <taxon>Streptophyta</taxon>
        <taxon>Embryophyta</taxon>
        <taxon>Tracheophyta</taxon>
        <taxon>Spermatophyta</taxon>
        <taxon>Magnoliopsida</taxon>
        <taxon>eudicotyledons</taxon>
        <taxon>Gunneridae</taxon>
        <taxon>Pentapetalae</taxon>
        <taxon>asterids</taxon>
        <taxon>campanulids</taxon>
        <taxon>Asterales</taxon>
        <taxon>Asteraceae</taxon>
        <taxon>Asteroideae</taxon>
        <taxon>Anthemideae</taxon>
        <taxon>Anthemidinae</taxon>
        <taxon>Tanacetum</taxon>
    </lineage>
</organism>
<comment type="caution">
    <text evidence="1">The sequence shown here is derived from an EMBL/GenBank/DDBJ whole genome shotgun (WGS) entry which is preliminary data.</text>
</comment>
<reference evidence="1" key="1">
    <citation type="journal article" date="2019" name="Sci. Rep.">
        <title>Draft genome of Tanacetum cinerariifolium, the natural source of mosquito coil.</title>
        <authorList>
            <person name="Yamashiro T."/>
            <person name="Shiraishi A."/>
            <person name="Satake H."/>
            <person name="Nakayama K."/>
        </authorList>
    </citation>
    <scope>NUCLEOTIDE SEQUENCE</scope>
</reference>
<protein>
    <submittedName>
        <fullName evidence="1">Uncharacterized protein</fullName>
    </submittedName>
</protein>
<gene>
    <name evidence="1" type="ORF">Tci_039202</name>
</gene>
<dbReference type="AlphaFoldDB" id="A0A6L2M3S6"/>
<dbReference type="EMBL" id="BKCJ010005526">
    <property type="protein sequence ID" value="GEU67224.1"/>
    <property type="molecule type" value="Genomic_DNA"/>
</dbReference>
<feature type="non-terminal residue" evidence="1">
    <location>
        <position position="47"/>
    </location>
</feature>
<name>A0A6L2M3S6_TANCI</name>
<evidence type="ECO:0000313" key="1">
    <source>
        <dbReference type="EMBL" id="GEU67224.1"/>
    </source>
</evidence>